<dbReference type="Proteomes" id="UP001317822">
    <property type="component" value="Chromosome"/>
</dbReference>
<keyword evidence="2" id="KW-0805">Transcription regulation</keyword>
<dbReference type="InterPro" id="IPR058245">
    <property type="entry name" value="NreC/VraR/RcsB-like_REC"/>
</dbReference>
<dbReference type="EMBL" id="AP027041">
    <property type="protein sequence ID" value="BDU16617.1"/>
    <property type="molecule type" value="Genomic_DNA"/>
</dbReference>
<dbReference type="Gene3D" id="3.40.50.2300">
    <property type="match status" value="1"/>
</dbReference>
<evidence type="ECO:0000313" key="9">
    <source>
        <dbReference type="Proteomes" id="UP001317822"/>
    </source>
</evidence>
<keyword evidence="3" id="KW-0238">DNA-binding</keyword>
<accession>A0ABM8DDE1</accession>
<evidence type="ECO:0000256" key="3">
    <source>
        <dbReference type="ARBA" id="ARBA00023125"/>
    </source>
</evidence>
<dbReference type="InterPro" id="IPR011006">
    <property type="entry name" value="CheY-like_superfamily"/>
</dbReference>
<name>A0ABM8DDE1_9GAMM</name>
<evidence type="ECO:0000256" key="1">
    <source>
        <dbReference type="ARBA" id="ARBA00022553"/>
    </source>
</evidence>
<dbReference type="Pfam" id="PF00196">
    <property type="entry name" value="GerE"/>
    <property type="match status" value="1"/>
</dbReference>
<dbReference type="Pfam" id="PF00072">
    <property type="entry name" value="Response_reg"/>
    <property type="match status" value="1"/>
</dbReference>
<dbReference type="InterPro" id="IPR016032">
    <property type="entry name" value="Sig_transdc_resp-reg_C-effctor"/>
</dbReference>
<gene>
    <name evidence="8" type="ORF">LA521A_18180</name>
</gene>
<dbReference type="CDD" id="cd17535">
    <property type="entry name" value="REC_NarL-like"/>
    <property type="match status" value="1"/>
</dbReference>
<feature type="domain" description="Response regulatory" evidence="7">
    <location>
        <begin position="10"/>
        <end position="124"/>
    </location>
</feature>
<dbReference type="CDD" id="cd06170">
    <property type="entry name" value="LuxR_C_like"/>
    <property type="match status" value="1"/>
</dbReference>
<dbReference type="InterPro" id="IPR001789">
    <property type="entry name" value="Sig_transdc_resp-reg_receiver"/>
</dbReference>
<dbReference type="PRINTS" id="PR00038">
    <property type="entry name" value="HTHLUXR"/>
</dbReference>
<feature type="modified residue" description="4-aspartylphosphate" evidence="5">
    <location>
        <position position="59"/>
    </location>
</feature>
<dbReference type="PROSITE" id="PS50043">
    <property type="entry name" value="HTH_LUXR_2"/>
    <property type="match status" value="1"/>
</dbReference>
<dbReference type="InterPro" id="IPR000792">
    <property type="entry name" value="Tscrpt_reg_LuxR_C"/>
</dbReference>
<dbReference type="SMART" id="SM00448">
    <property type="entry name" value="REC"/>
    <property type="match status" value="1"/>
</dbReference>
<evidence type="ECO:0000313" key="8">
    <source>
        <dbReference type="EMBL" id="BDU16617.1"/>
    </source>
</evidence>
<dbReference type="SUPFAM" id="SSF46894">
    <property type="entry name" value="C-terminal effector domain of the bipartite response regulators"/>
    <property type="match status" value="1"/>
</dbReference>
<dbReference type="PANTHER" id="PTHR43214">
    <property type="entry name" value="TWO-COMPONENT RESPONSE REGULATOR"/>
    <property type="match status" value="1"/>
</dbReference>
<sequence length="220" mass="23833">MPEMPADRPRVVLADDHRLVAEGLQRLLEDECELVACVSSGTALLEAVHQYAPDLVVTDLSMPDRNGLSVMRELRAAGVQVPFVFLTMHAEPTLAEQALRAGASAYVLKSSAGEELLRAIHVVRSGRTYITPTLGARVIAAPGRGQKQELTDKQMQVLQLVSAGLRSKQIAAELGVSVRTVESHKYAIMQALDVHSTLELVRKADEYGLTPGLHASRPIP</sequence>
<dbReference type="SMART" id="SM00421">
    <property type="entry name" value="HTH_LUXR"/>
    <property type="match status" value="1"/>
</dbReference>
<dbReference type="SUPFAM" id="SSF52172">
    <property type="entry name" value="CheY-like"/>
    <property type="match status" value="1"/>
</dbReference>
<evidence type="ECO:0000256" key="4">
    <source>
        <dbReference type="ARBA" id="ARBA00023163"/>
    </source>
</evidence>
<keyword evidence="9" id="KW-1185">Reference proteome</keyword>
<organism evidence="8 9">
    <name type="scientific">Lysobacter auxotrophicus</name>
    <dbReference type="NCBI Taxonomy" id="2992573"/>
    <lineage>
        <taxon>Bacteria</taxon>
        <taxon>Pseudomonadati</taxon>
        <taxon>Pseudomonadota</taxon>
        <taxon>Gammaproteobacteria</taxon>
        <taxon>Lysobacterales</taxon>
        <taxon>Lysobacteraceae</taxon>
        <taxon>Lysobacter</taxon>
    </lineage>
</organism>
<evidence type="ECO:0000256" key="5">
    <source>
        <dbReference type="PROSITE-ProRule" id="PRU00169"/>
    </source>
</evidence>
<protein>
    <submittedName>
        <fullName evidence="8">Response regulator transcription factor</fullName>
    </submittedName>
</protein>
<dbReference type="PANTHER" id="PTHR43214:SF41">
    <property type="entry name" value="NITRATE_NITRITE RESPONSE REGULATOR PROTEIN NARP"/>
    <property type="match status" value="1"/>
</dbReference>
<keyword evidence="4" id="KW-0804">Transcription</keyword>
<dbReference type="InterPro" id="IPR039420">
    <property type="entry name" value="WalR-like"/>
</dbReference>
<reference evidence="8 9" key="1">
    <citation type="journal article" date="2023" name="Int. J. Syst. Evol. Microbiol.">
        <title>Physiological and genomic analyses of cobalamin (vitamin B12)-auxotrophy of Lysobacter auxotrophicus sp. nov., a methionine-auxotrophic chitinolytic bacterium isolated from chitin-treated soil.</title>
        <authorList>
            <person name="Saito A."/>
            <person name="Dohra H."/>
            <person name="Hamada M."/>
            <person name="Moriuchi R."/>
            <person name="Kotsuchibashi Y."/>
            <person name="Mori K."/>
        </authorList>
    </citation>
    <scope>NUCLEOTIDE SEQUENCE [LARGE SCALE GENOMIC DNA]</scope>
    <source>
        <strain evidence="8 9">5-21a</strain>
    </source>
</reference>
<feature type="domain" description="HTH luxR-type" evidence="6">
    <location>
        <begin position="143"/>
        <end position="208"/>
    </location>
</feature>
<dbReference type="PROSITE" id="PS50110">
    <property type="entry name" value="RESPONSE_REGULATORY"/>
    <property type="match status" value="1"/>
</dbReference>
<evidence type="ECO:0000256" key="2">
    <source>
        <dbReference type="ARBA" id="ARBA00023015"/>
    </source>
</evidence>
<proteinExistence type="predicted"/>
<keyword evidence="1 5" id="KW-0597">Phosphoprotein</keyword>
<evidence type="ECO:0000259" key="6">
    <source>
        <dbReference type="PROSITE" id="PS50043"/>
    </source>
</evidence>
<evidence type="ECO:0000259" key="7">
    <source>
        <dbReference type="PROSITE" id="PS50110"/>
    </source>
</evidence>